<sequence length="662" mass="76735">ELKKIHFEKEKFKAKKDSKTRLKEIGDTIKQLQTKKDSKTRLKEIGDTIKQLQNKQKGSKMQDKNVQQQKPVNYASDMIQQQQKLEENSVKKLLNNCVQSKAMIITENIFDELEDLHALGETDRLDIALHERQSKTYTELYSNGQTKAMYLNKLDTEQLDIHIIVKSPDVAKLTVNQAFRGICRHETIPLEKTWNEAYYFNLNKQRLDSNRKTVVKFLTLLDESCIKDLLYPGYPSITKLLSSVTNVVQSEYFDDTKISLDKITMAIKEVFCSMDDKAIHKDTIMRCIIDHEINTNCLNFSEMDMSEMYMTFIYDKKRHLQNADSLCEATSAMMNIKECLYTKASYLVNSEGHCLQSKLCMKDFKGSLENGVAHNYQSSVDSIVVNEDSNIMKEAIEGDNHNQMIESLAENKDNKNDERSKKNSNDVHGVIRVKLPATSKTHLKQPYPKLYDADSLNQIESEKDCPYILYPAAHPLLLEKIRRIAPSSEMNPFTQRIHSFVLGDNPNQVSWPDSAIVRPLQLACAGFSYVGKGQEIICNYCGFRTNTDCWHEIDENYAMFIHRNAGTTCSFMNTFANSETVITDNIEDNVIEESEVYCFYYLVCQFDNFYTDIKILKTLFNRKDIIIVELFKRQSWNELIVKQRQIYNNLVSTFKKHYRKNI</sequence>
<dbReference type="Proteomes" id="UP000596742">
    <property type="component" value="Unassembled WGS sequence"/>
</dbReference>
<dbReference type="AlphaFoldDB" id="A0A8B6GXT0"/>
<keyword evidence="2" id="KW-1185">Reference proteome</keyword>
<dbReference type="EMBL" id="UYJE01009203">
    <property type="protein sequence ID" value="VDI71223.1"/>
    <property type="molecule type" value="Genomic_DNA"/>
</dbReference>
<reference evidence="1" key="1">
    <citation type="submission" date="2018-11" db="EMBL/GenBank/DDBJ databases">
        <authorList>
            <person name="Alioto T."/>
            <person name="Alioto T."/>
        </authorList>
    </citation>
    <scope>NUCLEOTIDE SEQUENCE</scope>
</reference>
<evidence type="ECO:0000313" key="1">
    <source>
        <dbReference type="EMBL" id="VDI71223.1"/>
    </source>
</evidence>
<dbReference type="Pfam" id="PF00653">
    <property type="entry name" value="BIR"/>
    <property type="match status" value="1"/>
</dbReference>
<name>A0A8B6GXT0_MYTGA</name>
<feature type="non-terminal residue" evidence="1">
    <location>
        <position position="1"/>
    </location>
</feature>
<organism evidence="1 2">
    <name type="scientific">Mytilus galloprovincialis</name>
    <name type="common">Mediterranean mussel</name>
    <dbReference type="NCBI Taxonomy" id="29158"/>
    <lineage>
        <taxon>Eukaryota</taxon>
        <taxon>Metazoa</taxon>
        <taxon>Spiralia</taxon>
        <taxon>Lophotrochozoa</taxon>
        <taxon>Mollusca</taxon>
        <taxon>Bivalvia</taxon>
        <taxon>Autobranchia</taxon>
        <taxon>Pteriomorphia</taxon>
        <taxon>Mytilida</taxon>
        <taxon>Mytiloidea</taxon>
        <taxon>Mytilidae</taxon>
        <taxon>Mytilinae</taxon>
        <taxon>Mytilus</taxon>
    </lineage>
</organism>
<protein>
    <submittedName>
        <fullName evidence="1">Uncharacterized protein</fullName>
    </submittedName>
</protein>
<gene>
    <name evidence="1" type="ORF">MGAL_10B088374</name>
</gene>
<comment type="caution">
    <text evidence="1">The sequence shown here is derived from an EMBL/GenBank/DDBJ whole genome shotgun (WGS) entry which is preliminary data.</text>
</comment>
<dbReference type="Gene3D" id="1.10.1170.10">
    <property type="entry name" value="Inhibitor Of Apoptosis Protein (2mihbC-IAP-1), Chain A"/>
    <property type="match status" value="1"/>
</dbReference>
<evidence type="ECO:0000313" key="2">
    <source>
        <dbReference type="Proteomes" id="UP000596742"/>
    </source>
</evidence>
<dbReference type="SUPFAM" id="SSF57924">
    <property type="entry name" value="Inhibitor of apoptosis (IAP) repeat"/>
    <property type="match status" value="1"/>
</dbReference>
<proteinExistence type="predicted"/>
<dbReference type="InterPro" id="IPR001370">
    <property type="entry name" value="BIR_rpt"/>
</dbReference>
<accession>A0A8B6GXT0</accession>
<dbReference type="PROSITE" id="PS50143">
    <property type="entry name" value="BIR_REPEAT_2"/>
    <property type="match status" value="1"/>
</dbReference>